<keyword evidence="2" id="KW-1185">Reference proteome</keyword>
<organism evidence="1 2">
    <name type="scientific">Mesorhabditis spiculigera</name>
    <dbReference type="NCBI Taxonomy" id="96644"/>
    <lineage>
        <taxon>Eukaryota</taxon>
        <taxon>Metazoa</taxon>
        <taxon>Ecdysozoa</taxon>
        <taxon>Nematoda</taxon>
        <taxon>Chromadorea</taxon>
        <taxon>Rhabditida</taxon>
        <taxon>Rhabditina</taxon>
        <taxon>Rhabditomorpha</taxon>
        <taxon>Rhabditoidea</taxon>
        <taxon>Rhabditidae</taxon>
        <taxon>Mesorhabditinae</taxon>
        <taxon>Mesorhabditis</taxon>
    </lineage>
</organism>
<feature type="non-terminal residue" evidence="1">
    <location>
        <position position="1"/>
    </location>
</feature>
<sequence length="98" mass="11120">MSVLDAIRPFLVGFVQPDVHIRISSHETINILCVGTTLVSEIYKFVAFYYNIKKHSFFLTFGMDPNVMLNPRITVADALSLQTTPGHTLYMTVVERLD</sequence>
<reference evidence="1" key="1">
    <citation type="submission" date="2023-06" db="EMBL/GenBank/DDBJ databases">
        <authorList>
            <person name="Delattre M."/>
        </authorList>
    </citation>
    <scope>NUCLEOTIDE SEQUENCE</scope>
    <source>
        <strain evidence="1">AF72</strain>
    </source>
</reference>
<dbReference type="Proteomes" id="UP001177023">
    <property type="component" value="Unassembled WGS sequence"/>
</dbReference>
<gene>
    <name evidence="1" type="ORF">MSPICULIGERA_LOCUS21923</name>
</gene>
<comment type="caution">
    <text evidence="1">The sequence shown here is derived from an EMBL/GenBank/DDBJ whole genome shotgun (WGS) entry which is preliminary data.</text>
</comment>
<evidence type="ECO:0000313" key="1">
    <source>
        <dbReference type="EMBL" id="CAJ0583854.1"/>
    </source>
</evidence>
<dbReference type="EMBL" id="CATQJA010002665">
    <property type="protein sequence ID" value="CAJ0583854.1"/>
    <property type="molecule type" value="Genomic_DNA"/>
</dbReference>
<name>A0AA36DCR6_9BILA</name>
<protein>
    <submittedName>
        <fullName evidence="1">Uncharacterized protein</fullName>
    </submittedName>
</protein>
<proteinExistence type="predicted"/>
<evidence type="ECO:0000313" key="2">
    <source>
        <dbReference type="Proteomes" id="UP001177023"/>
    </source>
</evidence>
<dbReference type="AlphaFoldDB" id="A0AA36DCR6"/>
<accession>A0AA36DCR6</accession>